<dbReference type="InterPro" id="IPR008703">
    <property type="entry name" value="NqrA"/>
</dbReference>
<sequence>MERLYKTKKGLDLNLKGQAQQELSKANLSAEYALSPSDFHGVVPRIVVKEGDKVQVGSPLFVDKATERIKFVSPVSGVVKSIVRGDRRKVLHVVVSSDKELEYKDFGKKDIQKMNAEAVKEALLDAGLFAFIHQRPYDVTATPQDTPKAIFISTFSKMPLAADFSYVVKGREADFKAGIKALAKLAKVYVGICPEQINTPLMPIEDAEVSVFSGPNPSGN</sequence>
<evidence type="ECO:0000259" key="2">
    <source>
        <dbReference type="Pfam" id="PF24836"/>
    </source>
</evidence>
<dbReference type="PANTHER" id="PTHR37839">
    <property type="entry name" value="NA(+)-TRANSLOCATING NADH-QUINONE REDUCTASE SUBUNIT A"/>
    <property type="match status" value="1"/>
</dbReference>
<dbReference type="GO" id="GO:0006814">
    <property type="term" value="P:sodium ion transport"/>
    <property type="evidence" value="ECO:0007669"/>
    <property type="project" value="InterPro"/>
</dbReference>
<dbReference type="EMBL" id="AMCI01004247">
    <property type="protein sequence ID" value="EJW98474.1"/>
    <property type="molecule type" value="Genomic_DNA"/>
</dbReference>
<evidence type="ECO:0000313" key="3">
    <source>
        <dbReference type="EMBL" id="EJW98474.1"/>
    </source>
</evidence>
<comment type="caution">
    <text evidence="3">The sequence shown here is derived from an EMBL/GenBank/DDBJ whole genome shotgun (WGS) entry which is preliminary data.</text>
</comment>
<accession>J9GGI4</accession>
<dbReference type="SUPFAM" id="SSF51230">
    <property type="entry name" value="Single hybrid motif"/>
    <property type="match status" value="1"/>
</dbReference>
<reference evidence="3" key="1">
    <citation type="journal article" date="2012" name="PLoS ONE">
        <title>Gene sets for utilization of primary and secondary nutrition supplies in the distal gut of endangered iberian lynx.</title>
        <authorList>
            <person name="Alcaide M."/>
            <person name="Messina E."/>
            <person name="Richter M."/>
            <person name="Bargiela R."/>
            <person name="Peplies J."/>
            <person name="Huws S.A."/>
            <person name="Newbold C.J."/>
            <person name="Golyshin P.N."/>
            <person name="Simon M.A."/>
            <person name="Lopez G."/>
            <person name="Yakimov M.M."/>
            <person name="Ferrer M."/>
        </authorList>
    </citation>
    <scope>NUCLEOTIDE SEQUENCE</scope>
</reference>
<feature type="non-terminal residue" evidence="3">
    <location>
        <position position="220"/>
    </location>
</feature>
<dbReference type="AlphaFoldDB" id="J9GGI4"/>
<keyword evidence="3" id="KW-0830">Ubiquinone</keyword>
<dbReference type="Pfam" id="PF05896">
    <property type="entry name" value="NQRA_N"/>
    <property type="match status" value="1"/>
</dbReference>
<evidence type="ECO:0000259" key="1">
    <source>
        <dbReference type="Pfam" id="PF05896"/>
    </source>
</evidence>
<organism evidence="3">
    <name type="scientific">gut metagenome</name>
    <dbReference type="NCBI Taxonomy" id="749906"/>
    <lineage>
        <taxon>unclassified sequences</taxon>
        <taxon>metagenomes</taxon>
        <taxon>organismal metagenomes</taxon>
    </lineage>
</organism>
<gene>
    <name evidence="3" type="ORF">EVA_13412</name>
</gene>
<dbReference type="Gene3D" id="2.40.50.100">
    <property type="match status" value="1"/>
</dbReference>
<dbReference type="GO" id="GO:0016655">
    <property type="term" value="F:oxidoreductase activity, acting on NAD(P)H, quinone or similar compound as acceptor"/>
    <property type="evidence" value="ECO:0007669"/>
    <property type="project" value="InterPro"/>
</dbReference>
<dbReference type="InterPro" id="IPR056147">
    <property type="entry name" value="NQRA_N"/>
</dbReference>
<dbReference type="Pfam" id="PF24836">
    <property type="entry name" value="NQRA_2nd"/>
    <property type="match status" value="1"/>
</dbReference>
<feature type="domain" description="NqrA N-terminal barrel-sandwich hybrid" evidence="1">
    <location>
        <begin position="6"/>
        <end position="97"/>
    </location>
</feature>
<name>J9GGI4_9ZZZZ</name>
<dbReference type="InterPro" id="IPR056148">
    <property type="entry name" value="NQRA_2nd"/>
</dbReference>
<dbReference type="InterPro" id="IPR011053">
    <property type="entry name" value="Single_hybrid_motif"/>
</dbReference>
<protein>
    <submittedName>
        <fullName evidence="3">NADH:ubiquinone oxidoreductase, Na(+)-translocating, A subunit</fullName>
    </submittedName>
</protein>
<proteinExistence type="predicted"/>
<dbReference type="PANTHER" id="PTHR37839:SF1">
    <property type="entry name" value="NA(+)-TRANSLOCATING NADH-QUINONE REDUCTASE SUBUNIT A"/>
    <property type="match status" value="1"/>
</dbReference>
<feature type="domain" description="NqrA second alpha/beta" evidence="2">
    <location>
        <begin position="114"/>
        <end position="220"/>
    </location>
</feature>